<dbReference type="SMART" id="SM00710">
    <property type="entry name" value="PbH1"/>
    <property type="match status" value="6"/>
</dbReference>
<accession>A1ZQM2</accession>
<dbReference type="Proteomes" id="UP000004095">
    <property type="component" value="Unassembled WGS sequence"/>
</dbReference>
<evidence type="ECO:0000259" key="2">
    <source>
        <dbReference type="Pfam" id="PF13229"/>
    </source>
</evidence>
<dbReference type="Pfam" id="PF13229">
    <property type="entry name" value="Beta_helix"/>
    <property type="match status" value="1"/>
</dbReference>
<dbReference type="Gene3D" id="2.160.20.10">
    <property type="entry name" value="Single-stranded right-handed beta-helix, Pectin lyase-like"/>
    <property type="match status" value="1"/>
</dbReference>
<feature type="domain" description="Right handed beta helix" evidence="2">
    <location>
        <begin position="71"/>
        <end position="215"/>
    </location>
</feature>
<comment type="caution">
    <text evidence="3">The sequence shown here is derived from an EMBL/GenBank/DDBJ whole genome shotgun (WGS) entry which is preliminary data.</text>
</comment>
<gene>
    <name evidence="3" type="ORF">M23134_08346</name>
</gene>
<organism evidence="3 4">
    <name type="scientific">Microscilla marina ATCC 23134</name>
    <dbReference type="NCBI Taxonomy" id="313606"/>
    <lineage>
        <taxon>Bacteria</taxon>
        <taxon>Pseudomonadati</taxon>
        <taxon>Bacteroidota</taxon>
        <taxon>Cytophagia</taxon>
        <taxon>Cytophagales</taxon>
        <taxon>Microscillaceae</taxon>
        <taxon>Microscilla</taxon>
    </lineage>
</organism>
<reference evidence="3 4" key="1">
    <citation type="submission" date="2007-01" db="EMBL/GenBank/DDBJ databases">
        <authorList>
            <person name="Haygood M."/>
            <person name="Podell S."/>
            <person name="Anderson C."/>
            <person name="Hopkinson B."/>
            <person name="Roe K."/>
            <person name="Barbeau K."/>
            <person name="Gaasterland T."/>
            <person name="Ferriera S."/>
            <person name="Johnson J."/>
            <person name="Kravitz S."/>
            <person name="Beeson K."/>
            <person name="Sutton G."/>
            <person name="Rogers Y.-H."/>
            <person name="Friedman R."/>
            <person name="Frazier M."/>
            <person name="Venter J.C."/>
        </authorList>
    </citation>
    <scope>NUCLEOTIDE SEQUENCE [LARGE SCALE GENOMIC DNA]</scope>
    <source>
        <strain evidence="3 4">ATCC 23134</strain>
    </source>
</reference>
<sequence length="396" mass="44350">MLYKQISLWILLLLWSAFAQGQDSVYKQLQTQLIMVADGGTIELPAGTYYFKKSLSMEGKNNITIRGKGINKTILNFKKQQAGAEGIRVTNGNNIVLEGFTVQDALGDAIKVSETEGVVFRRIRTEWTGTPKASNGAYGLYPVVCHKVLVEHCEARGATEAGIYVGQSQDVIVRYCEVDQNVAGIQVENSLRVDVYHNLVNNNAMGILVFNLPAISLHGKKIRVYKNNLYRNNYKNFASQGNYVATIPSGTGILVMAAQEVEIFENTFINNHTVGTGITSNYTVDKRYKKYYNAYASGISIYHNTYQRELKPTVFSRRFSGLEIKPNAVPHILFDGITNPAKPAQKVLCMRNNQVLDQAPLFADIDAIGGFKHIRKNEKKYNCTLRKLDKVWLNSE</sequence>
<dbReference type="EMBL" id="AAWS01000024">
    <property type="protein sequence ID" value="EAY27394.1"/>
    <property type="molecule type" value="Genomic_DNA"/>
</dbReference>
<dbReference type="RefSeq" id="WP_002699795.1">
    <property type="nucleotide sequence ID" value="NZ_AAWS01000024.1"/>
</dbReference>
<dbReference type="eggNOG" id="COG5434">
    <property type="taxonomic scope" value="Bacteria"/>
</dbReference>
<dbReference type="OrthoDB" id="338827at2"/>
<dbReference type="AlphaFoldDB" id="A1ZQM2"/>
<keyword evidence="4" id="KW-1185">Reference proteome</keyword>
<proteinExistence type="predicted"/>
<dbReference type="InterPro" id="IPR006626">
    <property type="entry name" value="PbH1"/>
</dbReference>
<feature type="signal peptide" evidence="1">
    <location>
        <begin position="1"/>
        <end position="19"/>
    </location>
</feature>
<evidence type="ECO:0000313" key="3">
    <source>
        <dbReference type="EMBL" id="EAY27394.1"/>
    </source>
</evidence>
<dbReference type="InterPro" id="IPR012334">
    <property type="entry name" value="Pectin_lyas_fold"/>
</dbReference>
<dbReference type="InterPro" id="IPR022442">
    <property type="entry name" value="SO_2930-like_dom"/>
</dbReference>
<keyword evidence="1" id="KW-0732">Signal</keyword>
<protein>
    <recommendedName>
        <fullName evidence="2">Right handed beta helix domain-containing protein</fullName>
    </recommendedName>
</protein>
<evidence type="ECO:0000313" key="4">
    <source>
        <dbReference type="Proteomes" id="UP000004095"/>
    </source>
</evidence>
<dbReference type="NCBIfam" id="TIGR03805">
    <property type="entry name" value="beta_helix_1"/>
    <property type="match status" value="1"/>
</dbReference>
<dbReference type="InterPro" id="IPR011050">
    <property type="entry name" value="Pectin_lyase_fold/virulence"/>
</dbReference>
<feature type="chain" id="PRO_5002642128" description="Right handed beta helix domain-containing protein" evidence="1">
    <location>
        <begin position="20"/>
        <end position="396"/>
    </location>
</feature>
<name>A1ZQM2_MICM2</name>
<dbReference type="SUPFAM" id="SSF51126">
    <property type="entry name" value="Pectin lyase-like"/>
    <property type="match status" value="1"/>
</dbReference>
<evidence type="ECO:0000256" key="1">
    <source>
        <dbReference type="SAM" id="SignalP"/>
    </source>
</evidence>
<dbReference type="InterPro" id="IPR039448">
    <property type="entry name" value="Beta_helix"/>
</dbReference>